<dbReference type="RefSeq" id="WP_188731653.1">
    <property type="nucleotide sequence ID" value="NZ_BMKV01000005.1"/>
</dbReference>
<evidence type="ECO:0000313" key="2">
    <source>
        <dbReference type="Proteomes" id="UP000658754"/>
    </source>
</evidence>
<dbReference type="PROSITE" id="PS50077">
    <property type="entry name" value="HEAT_REPEAT"/>
    <property type="match status" value="1"/>
</dbReference>
<comment type="caution">
    <text evidence="1">The sequence shown here is derived from an EMBL/GenBank/DDBJ whole genome shotgun (WGS) entry which is preliminary data.</text>
</comment>
<dbReference type="Gene3D" id="1.25.40.290">
    <property type="entry name" value="ARM repeat domains"/>
    <property type="match status" value="1"/>
</dbReference>
<dbReference type="InterPro" id="IPR021133">
    <property type="entry name" value="HEAT_type_2"/>
</dbReference>
<organism evidence="1 2">
    <name type="scientific">Pseudarthrobacter scleromae</name>
    <dbReference type="NCBI Taxonomy" id="158897"/>
    <lineage>
        <taxon>Bacteria</taxon>
        <taxon>Bacillati</taxon>
        <taxon>Actinomycetota</taxon>
        <taxon>Actinomycetes</taxon>
        <taxon>Micrococcales</taxon>
        <taxon>Micrococcaceae</taxon>
        <taxon>Pseudarthrobacter</taxon>
    </lineage>
</organism>
<sequence length="375" mass="40413">MGAMNELIDAAAVHSAAAILTEAAPGVRWVRTRATASLLGDLNLRARTDLVAQALQEDALSVPGAGYPTAAGSFRAALRFPEFTGWILWPVSEAAAALAVDSGAAEDFDDALALLAELTPRLTGEFAIRRLLRHDPDRALAAALEWTSHPDEHVRRLASEGTRPYLPWAVREPGLVERPEATLPVLTALYRDPSEYVRRSVANHLNDLARHAPGPVVATARAWLSAADGNTGWVVRHGLRTLIKKGHPEALELLGFTPAQVAVSGPHLDREVLTLPGELTFSFEIANTGARDARLAVDYLVHYRKANGSQSAKVFKVSTLTLAPGETRSLSKRHAFRQMTTRVHHPGLHALELQVNGAVHGRAEFLLETGSAVSS</sequence>
<dbReference type="InterPro" id="IPR016024">
    <property type="entry name" value="ARM-type_fold"/>
</dbReference>
<evidence type="ECO:0000313" key="1">
    <source>
        <dbReference type="EMBL" id="GGI91673.1"/>
    </source>
</evidence>
<dbReference type="EMBL" id="BMKV01000005">
    <property type="protein sequence ID" value="GGI91673.1"/>
    <property type="molecule type" value="Genomic_DNA"/>
</dbReference>
<protein>
    <recommendedName>
        <fullName evidence="3">DNA alkylation repair protein</fullName>
    </recommendedName>
</protein>
<dbReference type="Proteomes" id="UP000658754">
    <property type="component" value="Unassembled WGS sequence"/>
</dbReference>
<accession>A0ABQ2CJA2</accession>
<dbReference type="SUPFAM" id="SSF48371">
    <property type="entry name" value="ARM repeat"/>
    <property type="match status" value="1"/>
</dbReference>
<evidence type="ECO:0008006" key="3">
    <source>
        <dbReference type="Google" id="ProtNLM"/>
    </source>
</evidence>
<gene>
    <name evidence="1" type="ORF">GCM10007175_31440</name>
</gene>
<proteinExistence type="predicted"/>
<keyword evidence="2" id="KW-1185">Reference proteome</keyword>
<name>A0ABQ2CJA2_9MICC</name>
<reference evidence="2" key="1">
    <citation type="journal article" date="2019" name="Int. J. Syst. Evol. Microbiol.">
        <title>The Global Catalogue of Microorganisms (GCM) 10K type strain sequencing project: providing services to taxonomists for standard genome sequencing and annotation.</title>
        <authorList>
            <consortium name="The Broad Institute Genomics Platform"/>
            <consortium name="The Broad Institute Genome Sequencing Center for Infectious Disease"/>
            <person name="Wu L."/>
            <person name="Ma J."/>
        </authorList>
    </citation>
    <scope>NUCLEOTIDE SEQUENCE [LARGE SCALE GENOMIC DNA]</scope>
    <source>
        <strain evidence="2">CGMCC 1.3601</strain>
    </source>
</reference>